<feature type="compositionally biased region" description="Basic and acidic residues" evidence="1">
    <location>
        <begin position="194"/>
        <end position="203"/>
    </location>
</feature>
<feature type="non-terminal residue" evidence="2">
    <location>
        <position position="1"/>
    </location>
</feature>
<comment type="caution">
    <text evidence="2">The sequence shown here is derived from an EMBL/GenBank/DDBJ whole genome shotgun (WGS) entry which is preliminary data.</text>
</comment>
<dbReference type="Proteomes" id="UP000257109">
    <property type="component" value="Unassembled WGS sequence"/>
</dbReference>
<accession>A0A371EG78</accession>
<feature type="region of interest" description="Disordered" evidence="1">
    <location>
        <begin position="149"/>
        <end position="203"/>
    </location>
</feature>
<gene>
    <name evidence="2" type="ORF">CR513_56395</name>
</gene>
<evidence type="ECO:0000313" key="2">
    <source>
        <dbReference type="EMBL" id="RDX64986.1"/>
    </source>
</evidence>
<protein>
    <submittedName>
        <fullName evidence="2">Uncharacterized protein</fullName>
    </submittedName>
</protein>
<evidence type="ECO:0000313" key="3">
    <source>
        <dbReference type="Proteomes" id="UP000257109"/>
    </source>
</evidence>
<proteinExistence type="predicted"/>
<dbReference type="EMBL" id="QJKJ01014126">
    <property type="protein sequence ID" value="RDX64986.1"/>
    <property type="molecule type" value="Genomic_DNA"/>
</dbReference>
<organism evidence="2 3">
    <name type="scientific">Mucuna pruriens</name>
    <name type="common">Velvet bean</name>
    <name type="synonym">Dolichos pruriens</name>
    <dbReference type="NCBI Taxonomy" id="157652"/>
    <lineage>
        <taxon>Eukaryota</taxon>
        <taxon>Viridiplantae</taxon>
        <taxon>Streptophyta</taxon>
        <taxon>Embryophyta</taxon>
        <taxon>Tracheophyta</taxon>
        <taxon>Spermatophyta</taxon>
        <taxon>Magnoliopsida</taxon>
        <taxon>eudicotyledons</taxon>
        <taxon>Gunneridae</taxon>
        <taxon>Pentapetalae</taxon>
        <taxon>rosids</taxon>
        <taxon>fabids</taxon>
        <taxon>Fabales</taxon>
        <taxon>Fabaceae</taxon>
        <taxon>Papilionoideae</taxon>
        <taxon>50 kb inversion clade</taxon>
        <taxon>NPAAA clade</taxon>
        <taxon>indigoferoid/millettioid clade</taxon>
        <taxon>Phaseoleae</taxon>
        <taxon>Mucuna</taxon>
    </lineage>
</organism>
<feature type="compositionally biased region" description="Polar residues" evidence="1">
    <location>
        <begin position="175"/>
        <end position="193"/>
    </location>
</feature>
<name>A0A371EG78_MUCPR</name>
<evidence type="ECO:0000256" key="1">
    <source>
        <dbReference type="SAM" id="MobiDB-lite"/>
    </source>
</evidence>
<reference evidence="2" key="1">
    <citation type="submission" date="2018-05" db="EMBL/GenBank/DDBJ databases">
        <title>Draft genome of Mucuna pruriens seed.</title>
        <authorList>
            <person name="Nnadi N.E."/>
            <person name="Vos R."/>
            <person name="Hasami M.H."/>
            <person name="Devisetty U.K."/>
            <person name="Aguiy J.C."/>
        </authorList>
    </citation>
    <scope>NUCLEOTIDE SEQUENCE [LARGE SCALE GENOMIC DNA]</scope>
    <source>
        <strain evidence="2">JCA_2017</strain>
    </source>
</reference>
<sequence length="203" mass="23549">MKEVIIVEKIIRTLTEKLNYVVVLIKESKDIDKLTIDELQIQITLLAQREETEDEDEDGDVEEGEEGKAIIKPQLNALNYECPSLDKEVNYTKFDEDDILLMSYVEMPLHHEKSNDAWFLGSRCSNHMCGDKSKSLRWMNDKEGLEVDLEWGDEFDNSSKEHTDTSTNEEEERGGTNSYQTRAQHDTTYNVANEESRVRRAPR</sequence>
<dbReference type="AlphaFoldDB" id="A0A371EG78"/>
<keyword evidence="3" id="KW-1185">Reference proteome</keyword>